<dbReference type="Pfam" id="PF14014">
    <property type="entry name" value="DUF4230"/>
    <property type="match status" value="1"/>
</dbReference>
<evidence type="ECO:0000313" key="1">
    <source>
        <dbReference type="EMBL" id="ADG87642.1"/>
    </source>
</evidence>
<dbReference type="STRING" id="469371.Tbis_0918"/>
<dbReference type="KEGG" id="tbi:Tbis_0918"/>
<dbReference type="InterPro" id="IPR025324">
    <property type="entry name" value="DUF4230"/>
</dbReference>
<organism evidence="1 2">
    <name type="scientific">Thermobispora bispora (strain ATCC 19993 / DSM 43833 / CBS 139.67 / JCM 10125 / KCTC 9307 / NBRC 14880 / R51)</name>
    <dbReference type="NCBI Taxonomy" id="469371"/>
    <lineage>
        <taxon>Bacteria</taxon>
        <taxon>Bacillati</taxon>
        <taxon>Actinomycetota</taxon>
        <taxon>Actinomycetes</taxon>
        <taxon>Streptosporangiales</taxon>
        <taxon>Streptosporangiaceae</taxon>
        <taxon>Thermobispora</taxon>
    </lineage>
</organism>
<dbReference type="eggNOG" id="ENOG5031RMA">
    <property type="taxonomic scope" value="Bacteria"/>
</dbReference>
<dbReference type="EMBL" id="CP001874">
    <property type="protein sequence ID" value="ADG87642.1"/>
    <property type="molecule type" value="Genomic_DNA"/>
</dbReference>
<gene>
    <name evidence="1" type="ordered locus">Tbis_0918</name>
</gene>
<dbReference type="AlphaFoldDB" id="D6Y747"/>
<sequence>MLAVLLAVAVLLAGGAWLAWRWLNPFGERTSERAQPVVLQSVRDLGRFEAATGEFQVVVDLEKDAPFLPDSIKGRRTLFVGVGSVDAYVDFSALPDGAITVSRDRSAVTVRLPRARLEKPNLDNERSYVFAEERGLLDRIGDLLSSSPNDRREVYLLAERKIAEAAESAGLRGRAEQNAKTMLEGVLRTLGFTRIEIVFEDPA</sequence>
<accession>D6Y747</accession>
<dbReference type="HOGENOM" id="CLU_094182_0_0_11"/>
<reference evidence="1 2" key="1">
    <citation type="submission" date="2010-01" db="EMBL/GenBank/DDBJ databases">
        <title>The complete genome of Thermobispora bispora DSM 43833.</title>
        <authorList>
            <consortium name="US DOE Joint Genome Institute (JGI-PGF)"/>
            <person name="Lucas S."/>
            <person name="Copeland A."/>
            <person name="Lapidus A."/>
            <person name="Glavina del Rio T."/>
            <person name="Dalin E."/>
            <person name="Tice H."/>
            <person name="Bruce D."/>
            <person name="Goodwin L."/>
            <person name="Pitluck S."/>
            <person name="Kyrpides N."/>
            <person name="Mavromatis K."/>
            <person name="Ivanova N."/>
            <person name="Mikhailova N."/>
            <person name="Chertkov O."/>
            <person name="Brettin T."/>
            <person name="Detter J.C."/>
            <person name="Han C."/>
            <person name="Larimer F."/>
            <person name="Land M."/>
            <person name="Hauser L."/>
            <person name="Markowitz V."/>
            <person name="Cheng J.-F."/>
            <person name="Hugenholtz P."/>
            <person name="Woyke T."/>
            <person name="Wu D."/>
            <person name="Jando M."/>
            <person name="Schneider S."/>
            <person name="Klenk H.-P."/>
            <person name="Eisen J.A."/>
        </authorList>
    </citation>
    <scope>NUCLEOTIDE SEQUENCE [LARGE SCALE GENOMIC DNA]</scope>
    <source>
        <strain evidence="2">ATCC 19993 / DSM 43833 / CBS 139.67 / JCM 10125 / KCTC 9307 / NBRC 14880 / R51</strain>
    </source>
</reference>
<keyword evidence="2" id="KW-1185">Reference proteome</keyword>
<evidence type="ECO:0000313" key="2">
    <source>
        <dbReference type="Proteomes" id="UP000006640"/>
    </source>
</evidence>
<name>D6Y747_THEBD</name>
<evidence type="ECO:0008006" key="3">
    <source>
        <dbReference type="Google" id="ProtNLM"/>
    </source>
</evidence>
<dbReference type="Proteomes" id="UP000006640">
    <property type="component" value="Chromosome"/>
</dbReference>
<protein>
    <recommendedName>
        <fullName evidence="3">Secreted protein</fullName>
    </recommendedName>
</protein>
<proteinExistence type="predicted"/>